<dbReference type="PANTHER" id="PTHR33973">
    <property type="entry name" value="OS07G0153300 PROTEIN"/>
    <property type="match status" value="1"/>
</dbReference>
<name>A0A1D9LEV2_9NEIS</name>
<evidence type="ECO:0000313" key="1">
    <source>
        <dbReference type="EMBL" id="AOZ49745.1"/>
    </source>
</evidence>
<evidence type="ECO:0000313" key="2">
    <source>
        <dbReference type="Proteomes" id="UP000178776"/>
    </source>
</evidence>
<dbReference type="Proteomes" id="UP000178776">
    <property type="component" value="Chromosome"/>
</dbReference>
<gene>
    <name evidence="1" type="ORF">BKX93_06885</name>
</gene>
<dbReference type="STRING" id="1108595.BKX93_06885"/>
<organism evidence="1 2">
    <name type="scientific">Chromobacterium vaccinii</name>
    <dbReference type="NCBI Taxonomy" id="1108595"/>
    <lineage>
        <taxon>Bacteria</taxon>
        <taxon>Pseudomonadati</taxon>
        <taxon>Pseudomonadota</taxon>
        <taxon>Betaproteobacteria</taxon>
        <taxon>Neisseriales</taxon>
        <taxon>Chromobacteriaceae</taxon>
        <taxon>Chromobacterium</taxon>
    </lineage>
</organism>
<dbReference type="KEGG" id="cvc:BKX93_06885"/>
<protein>
    <submittedName>
        <fullName evidence="1">Cyclopropane fatty acid synthase</fullName>
    </submittedName>
</protein>
<accession>A0A1D9LEV2</accession>
<dbReference type="EMBL" id="CP017707">
    <property type="protein sequence ID" value="AOZ49745.1"/>
    <property type="molecule type" value="Genomic_DNA"/>
</dbReference>
<dbReference type="RefSeq" id="WP_070979285.1">
    <property type="nucleotide sequence ID" value="NZ_CP017707.1"/>
</dbReference>
<dbReference type="AlphaFoldDB" id="A0A1D9LEV2"/>
<sequence length="258" mass="29077">MSGAYLLTGQVMHRRLRPAPNRFVYPVFCLRLNLAKLESLRGFWFGVDRWRPLSLRTRDYGPRDGSPLLPWIRARLAEAGLPADGEVWLQTFPRVFGYVFNPVSFWHCHDASGQLIAVLAEVNNTFGERHGYLLSQTGGGSISAASQLSCRKLLHVSPFCRVEGHYRFRFHQSGDHALVRIDYHNDAGPLLHTAISGRLAPLTPGAAARALLRQPLLTLGVIARIHWQALRLWLKRVPFFRKPHPPAAALSRGQELKP</sequence>
<dbReference type="GeneID" id="68840933"/>
<reference evidence="1 2" key="1">
    <citation type="submission" date="2016-10" db="EMBL/GenBank/DDBJ databases">
        <title>Chromobacterium muskegensis sp. nov., an insecticidal bacterium isolated from Sphagnum bogs.</title>
        <authorList>
            <person name="Sparks M.E."/>
            <person name="Blackburn M.B."/>
            <person name="Gundersen-Rindal D.E."/>
            <person name="Mitchell A."/>
            <person name="Farrar R."/>
            <person name="Kuhar D."/>
        </authorList>
    </citation>
    <scope>NUCLEOTIDE SEQUENCE [LARGE SCALE GENOMIC DNA]</scope>
    <source>
        <strain evidence="1 2">21-1</strain>
    </source>
</reference>
<dbReference type="Pfam" id="PF07103">
    <property type="entry name" value="DUF1365"/>
    <property type="match status" value="1"/>
</dbReference>
<dbReference type="InterPro" id="IPR010775">
    <property type="entry name" value="DUF1365"/>
</dbReference>
<proteinExistence type="predicted"/>
<dbReference type="PANTHER" id="PTHR33973:SF4">
    <property type="entry name" value="OS07G0153300 PROTEIN"/>
    <property type="match status" value="1"/>
</dbReference>